<feature type="region of interest" description="Disordered" evidence="1">
    <location>
        <begin position="555"/>
        <end position="575"/>
    </location>
</feature>
<dbReference type="SUPFAM" id="SSF52047">
    <property type="entry name" value="RNI-like"/>
    <property type="match status" value="1"/>
</dbReference>
<feature type="region of interest" description="Disordered" evidence="1">
    <location>
        <begin position="294"/>
        <end position="461"/>
    </location>
</feature>
<feature type="region of interest" description="Disordered" evidence="1">
    <location>
        <begin position="58"/>
        <end position="254"/>
    </location>
</feature>
<feature type="compositionally biased region" description="Polar residues" evidence="1">
    <location>
        <begin position="1088"/>
        <end position="1110"/>
    </location>
</feature>
<feature type="compositionally biased region" description="Basic and acidic residues" evidence="1">
    <location>
        <begin position="380"/>
        <end position="398"/>
    </location>
</feature>
<sequence length="1256" mass="137199">MLADCHYNSASPLSPPSSPNWEPLFAAWRLQLNSDNTLSVGKNMESIHGVDVGWLHQPRKASREQDRKHATTTPNRDAKRPNANGTRLSPPSPTMTHDSNKHSYFPGPVTPPALSTPVSDNTTALPSTPSSNPNAKPQSKRPGLLNRSSSEKVSGDGKGPPRRSSWISNISNKFSTSQQATPERPGVQSTQSATAQYGTSPTPINNATAQSAEASEPAEPLSSTPKGSSFFSSLTRKLSSNSQVGSTPKVNGKGGLCQRRVLNVDPNRERCLVPEMDQGRLRKVSFCVDVEIAGGPRYNDYDEDDEDDQEKKRRNKAAKMKEKAEGEALKHPEAIKEEGEEQKLEGKNKPLPIPKDIPNGKVQEDDDEDLASPPAAGDKVTSDKKKEKKKRSEEERKERKEKRRRRAEENGSIPVELSLDDGVANGLDSDTIASSFPERKPLPNPANGATTDPKRDRPTTDPVRIYRRCCQLRETPILKRITEQLMSPTCCAPFEPGVVNCLDLTGSRLQLADMITLGDWLAVVPVKRLLLEDADLSDEGLRCILAGLLAAKRPEPMRRKSTSPKHRQGVQPRPYRERTGVVEKLTIKNNPRVTRNGWKHISLFLYMCRSIKAFDASMIQFPDSLPPSAHNTPAKSPQSPPAGQDTDAAETFFKCLSQRLGGSKLEELILSECGMSAPQIRKIVDGAIICGINRLGFAGNHLDEEGLEAVIHYLKSGVCGGLDIGGNDLRGKLDAIAAALNNRAGVSCWGLSLADCNLDTNSVKPLFPALVKLPNFRFLDLSHNPDLCGQDNGTISLLRRYIGQMKYLKRIHLAAVNMSPKQAIALADVLPEGPELAHMNILENPQLTALANATDEANQEEACALYASYMAAVPSPDNSEVVKALAKQIVAYSLRNMERFAVVEATGGAAATDAAASLTQPHGGEQQLKEITVPDVLMHLVGHVEGNSENHDNDDPAPDTDYLVGGTGVVKALQYVLGEKADDLRRSSVPSSPISGSRTPRDRPSSSAGFDEQQQVKAKKMSKNLLDSARKIRSRLQPAIAKESTAGDEMAMRRLLFLDNTLSSMIQRFEEEYPETRLTPPSPKQAPSLASSTTEQSAPLSITTNATEFTNKSDDEDEFDDLSSFRPAVSRHNSDVSLASRALAIEEGHLHRLGQRMRRSIVDSPSTLEPDDSTLAPWKADEERRLKALATKVEAITGPELKDLVESNGWEVAMGKIGANMNDLRALQEADPQAWEDFKESQMKARMNLAQDARGK</sequence>
<feature type="region of interest" description="Disordered" evidence="1">
    <location>
        <begin position="984"/>
        <end position="1022"/>
    </location>
</feature>
<evidence type="ECO:0000313" key="2">
    <source>
        <dbReference type="EMBL" id="KAK4507236.1"/>
    </source>
</evidence>
<feature type="compositionally biased region" description="Polar residues" evidence="1">
    <location>
        <begin position="83"/>
        <end position="97"/>
    </location>
</feature>
<proteinExistence type="predicted"/>
<evidence type="ECO:0008006" key="4">
    <source>
        <dbReference type="Google" id="ProtNLM"/>
    </source>
</evidence>
<dbReference type="EMBL" id="JAXOVC010000001">
    <property type="protein sequence ID" value="KAK4507236.1"/>
    <property type="molecule type" value="Genomic_DNA"/>
</dbReference>
<feature type="compositionally biased region" description="Polar residues" evidence="1">
    <location>
        <begin position="165"/>
        <end position="206"/>
    </location>
</feature>
<comment type="caution">
    <text evidence="2">The sequence shown here is derived from an EMBL/GenBank/DDBJ whole genome shotgun (WGS) entry which is preliminary data.</text>
</comment>
<dbReference type="Proteomes" id="UP001305779">
    <property type="component" value="Unassembled WGS sequence"/>
</dbReference>
<feature type="compositionally biased region" description="Polar residues" evidence="1">
    <location>
        <begin position="234"/>
        <end position="249"/>
    </location>
</feature>
<feature type="compositionally biased region" description="Polar residues" evidence="1">
    <location>
        <begin position="1005"/>
        <end position="1016"/>
    </location>
</feature>
<dbReference type="Gene3D" id="3.80.10.10">
    <property type="entry name" value="Ribonuclease Inhibitor"/>
    <property type="match status" value="1"/>
</dbReference>
<feature type="compositionally biased region" description="Basic residues" evidence="1">
    <location>
        <begin position="559"/>
        <end position="568"/>
    </location>
</feature>
<organism evidence="2 3">
    <name type="scientific">Zasmidium cellare</name>
    <name type="common">Wine cellar mold</name>
    <name type="synonym">Racodium cellare</name>
    <dbReference type="NCBI Taxonomy" id="395010"/>
    <lineage>
        <taxon>Eukaryota</taxon>
        <taxon>Fungi</taxon>
        <taxon>Dikarya</taxon>
        <taxon>Ascomycota</taxon>
        <taxon>Pezizomycotina</taxon>
        <taxon>Dothideomycetes</taxon>
        <taxon>Dothideomycetidae</taxon>
        <taxon>Mycosphaerellales</taxon>
        <taxon>Mycosphaerellaceae</taxon>
        <taxon>Zasmidium</taxon>
    </lineage>
</organism>
<feature type="region of interest" description="Disordered" evidence="1">
    <location>
        <begin position="1073"/>
        <end position="1121"/>
    </location>
</feature>
<evidence type="ECO:0000313" key="3">
    <source>
        <dbReference type="Proteomes" id="UP001305779"/>
    </source>
</evidence>
<feature type="compositionally biased region" description="Low complexity" evidence="1">
    <location>
        <begin position="207"/>
        <end position="233"/>
    </location>
</feature>
<name>A0ABR0F1H8_ZASCE</name>
<feature type="compositionally biased region" description="Low complexity" evidence="1">
    <location>
        <begin position="987"/>
        <end position="998"/>
    </location>
</feature>
<feature type="region of interest" description="Disordered" evidence="1">
    <location>
        <begin position="625"/>
        <end position="646"/>
    </location>
</feature>
<protein>
    <recommendedName>
        <fullName evidence="4">RNI-like protein</fullName>
    </recommendedName>
</protein>
<dbReference type="InterPro" id="IPR032675">
    <property type="entry name" value="LRR_dom_sf"/>
</dbReference>
<keyword evidence="3" id="KW-1185">Reference proteome</keyword>
<feature type="compositionally biased region" description="Basic and acidic residues" evidence="1">
    <location>
        <begin position="319"/>
        <end position="348"/>
    </location>
</feature>
<evidence type="ECO:0000256" key="1">
    <source>
        <dbReference type="SAM" id="MobiDB-lite"/>
    </source>
</evidence>
<gene>
    <name evidence="2" type="ORF">PRZ48_000971</name>
</gene>
<feature type="compositionally biased region" description="Polar residues" evidence="1">
    <location>
        <begin position="116"/>
        <end position="137"/>
    </location>
</feature>
<reference evidence="2 3" key="1">
    <citation type="journal article" date="2023" name="G3 (Bethesda)">
        <title>A chromosome-level genome assembly of Zasmidium syzygii isolated from banana leaves.</title>
        <authorList>
            <person name="van Westerhoven A.C."/>
            <person name="Mehrabi R."/>
            <person name="Talebi R."/>
            <person name="Steentjes M.B.F."/>
            <person name="Corcolon B."/>
            <person name="Chong P.A."/>
            <person name="Kema G.H.J."/>
            <person name="Seidl M.F."/>
        </authorList>
    </citation>
    <scope>NUCLEOTIDE SEQUENCE [LARGE SCALE GENOMIC DNA]</scope>
    <source>
        <strain evidence="2 3">P124</strain>
    </source>
</reference>
<accession>A0ABR0F1H8</accession>